<proteinExistence type="predicted"/>
<evidence type="ECO:0000313" key="2">
    <source>
        <dbReference type="EMBL" id="RXR08616.1"/>
    </source>
</evidence>
<organism evidence="2 3">
    <name type="scientific">Pseudoxanthomonas composti</name>
    <dbReference type="NCBI Taxonomy" id="2137479"/>
    <lineage>
        <taxon>Bacteria</taxon>
        <taxon>Pseudomonadati</taxon>
        <taxon>Pseudomonadota</taxon>
        <taxon>Gammaproteobacteria</taxon>
        <taxon>Lysobacterales</taxon>
        <taxon>Lysobacteraceae</taxon>
        <taxon>Pseudoxanthomonas</taxon>
    </lineage>
</organism>
<reference evidence="2 3" key="1">
    <citation type="submission" date="2019-01" db="EMBL/GenBank/DDBJ databases">
        <title>Pseudoxanthomonas composti sp. nov., isolated from compost.</title>
        <authorList>
            <person name="Yang G."/>
        </authorList>
    </citation>
    <scope>NUCLEOTIDE SEQUENCE [LARGE SCALE GENOMIC DNA]</scope>
    <source>
        <strain evidence="2 3">GSS15</strain>
    </source>
</reference>
<dbReference type="AlphaFoldDB" id="A0A4Q1K207"/>
<dbReference type="RefSeq" id="WP_129469507.1">
    <property type="nucleotide sequence ID" value="NZ_SAWZ01000001.1"/>
</dbReference>
<feature type="chain" id="PRO_5020749500" evidence="1">
    <location>
        <begin position="24"/>
        <end position="239"/>
    </location>
</feature>
<sequence length="239" mass="26644">MNRTLSGLLAFAALAMPGGAAWALEPFSATYEAYYKGRLAGDASMRVSDANPQYWQINLDLHGNRGVAGLLALNIDQSTAFSVEGDGHFRPLSQATTQRAVFRSKRAVGMYDWRTRKATWTGDLDEKRLAPIDLEPRDQSALLMNLAVIRDAEPGKSLSYRVVDLGRVRQYDYTVATEREIVEVDGLSYNAMRVSRTNGGDKQTVFWIAEGVPTPIRILQRKDGQDDVDLRLIQYQGVQ</sequence>
<dbReference type="OrthoDB" id="6007799at2"/>
<keyword evidence="3" id="KW-1185">Reference proteome</keyword>
<dbReference type="Proteomes" id="UP000289784">
    <property type="component" value="Unassembled WGS sequence"/>
</dbReference>
<gene>
    <name evidence="2" type="ORF">EPA99_01995</name>
</gene>
<feature type="signal peptide" evidence="1">
    <location>
        <begin position="1"/>
        <end position="23"/>
    </location>
</feature>
<name>A0A4Q1K207_9GAMM</name>
<dbReference type="Pfam" id="PF11306">
    <property type="entry name" value="DUF3108"/>
    <property type="match status" value="1"/>
</dbReference>
<comment type="caution">
    <text evidence="2">The sequence shown here is derived from an EMBL/GenBank/DDBJ whole genome shotgun (WGS) entry which is preliminary data.</text>
</comment>
<evidence type="ECO:0000313" key="3">
    <source>
        <dbReference type="Proteomes" id="UP000289784"/>
    </source>
</evidence>
<accession>A0A4Q1K207</accession>
<evidence type="ECO:0000256" key="1">
    <source>
        <dbReference type="SAM" id="SignalP"/>
    </source>
</evidence>
<keyword evidence="1" id="KW-0732">Signal</keyword>
<dbReference type="EMBL" id="SAWZ01000001">
    <property type="protein sequence ID" value="RXR08616.1"/>
    <property type="molecule type" value="Genomic_DNA"/>
</dbReference>
<protein>
    <submittedName>
        <fullName evidence="2">DUF3108 domain-containing protein</fullName>
    </submittedName>
</protein>
<dbReference type="InterPro" id="IPR021457">
    <property type="entry name" value="DUF3108"/>
</dbReference>